<keyword evidence="6" id="KW-0843">Virulence</keyword>
<dbReference type="RefSeq" id="WP_090267619.1">
    <property type="nucleotide sequence ID" value="NZ_FOEP01000001.1"/>
</dbReference>
<dbReference type="InterPro" id="IPR003995">
    <property type="entry name" value="RTX_toxin_determinant-A"/>
</dbReference>
<dbReference type="PRINTS" id="PR00313">
    <property type="entry name" value="CABNDNGRPT"/>
</dbReference>
<reference evidence="9 10" key="1">
    <citation type="submission" date="2016-10" db="EMBL/GenBank/DDBJ databases">
        <authorList>
            <person name="de Groot N.N."/>
        </authorList>
    </citation>
    <scope>NUCLEOTIDE SEQUENCE [LARGE SCALE GENOMIC DNA]</scope>
    <source>
        <strain evidence="9 10">DSM 22007</strain>
    </source>
</reference>
<dbReference type="PROSITE" id="PS00330">
    <property type="entry name" value="HEMOLYSIN_CALCIUM"/>
    <property type="match status" value="13"/>
</dbReference>
<gene>
    <name evidence="9" type="ORF">SAMN04488092_101397</name>
</gene>
<evidence type="ECO:0000256" key="6">
    <source>
        <dbReference type="ARBA" id="ARBA00023026"/>
    </source>
</evidence>
<evidence type="ECO:0000256" key="2">
    <source>
        <dbReference type="ARBA" id="ARBA00004613"/>
    </source>
</evidence>
<dbReference type="STRING" id="657014.SAMN04488092_101397"/>
<dbReference type="EMBL" id="FOEP01000001">
    <property type="protein sequence ID" value="SEP62273.1"/>
    <property type="molecule type" value="Genomic_DNA"/>
</dbReference>
<dbReference type="GO" id="GO:0005509">
    <property type="term" value="F:calcium ion binding"/>
    <property type="evidence" value="ECO:0007669"/>
    <property type="project" value="InterPro"/>
</dbReference>
<keyword evidence="3" id="KW-0964">Secreted</keyword>
<dbReference type="GO" id="GO:0016020">
    <property type="term" value="C:membrane"/>
    <property type="evidence" value="ECO:0007669"/>
    <property type="project" value="UniProtKB-SubCell"/>
</dbReference>
<evidence type="ECO:0000313" key="9">
    <source>
        <dbReference type="EMBL" id="SEP62273.1"/>
    </source>
</evidence>
<dbReference type="InterPro" id="IPR018511">
    <property type="entry name" value="Hemolysin-typ_Ca-bd_CS"/>
</dbReference>
<evidence type="ECO:0000256" key="8">
    <source>
        <dbReference type="SAM" id="MobiDB-lite"/>
    </source>
</evidence>
<feature type="region of interest" description="Disordered" evidence="8">
    <location>
        <begin position="2749"/>
        <end position="2776"/>
    </location>
</feature>
<protein>
    <submittedName>
        <fullName evidence="9">Ca2+-binding protein, RTX toxin-related</fullName>
    </submittedName>
</protein>
<dbReference type="Proteomes" id="UP000198634">
    <property type="component" value="Unassembled WGS sequence"/>
</dbReference>
<dbReference type="InterPro" id="IPR011049">
    <property type="entry name" value="Serralysin-like_metalloprot_C"/>
</dbReference>
<feature type="region of interest" description="Disordered" evidence="8">
    <location>
        <begin position="2507"/>
        <end position="2572"/>
    </location>
</feature>
<dbReference type="InterPro" id="IPR050557">
    <property type="entry name" value="RTX_toxin/Mannuronan_C5-epim"/>
</dbReference>
<proteinExistence type="predicted"/>
<accession>A0A1H8ZD16</accession>
<dbReference type="Pfam" id="PF00353">
    <property type="entry name" value="HemolysinCabind"/>
    <property type="match status" value="29"/>
</dbReference>
<dbReference type="GO" id="GO:0090729">
    <property type="term" value="F:toxin activity"/>
    <property type="evidence" value="ECO:0007669"/>
    <property type="project" value="UniProtKB-KW"/>
</dbReference>
<dbReference type="Gene3D" id="2.150.10.10">
    <property type="entry name" value="Serralysin-like metalloprotease, C-terminal"/>
    <property type="match status" value="18"/>
</dbReference>
<comment type="subcellular location">
    <subcellularLocation>
        <location evidence="1">Membrane</location>
    </subcellularLocation>
    <subcellularLocation>
        <location evidence="2">Secreted</location>
    </subcellularLocation>
</comment>
<dbReference type="PANTHER" id="PTHR38340:SF1">
    <property type="entry name" value="S-LAYER PROTEIN"/>
    <property type="match status" value="1"/>
</dbReference>
<keyword evidence="5" id="KW-0677">Repeat</keyword>
<dbReference type="InterPro" id="IPR001343">
    <property type="entry name" value="Hemolysn_Ca-bd"/>
</dbReference>
<dbReference type="OrthoDB" id="9342475at2"/>
<name>A0A1H8ZD16_9RHOB</name>
<sequence length="2970" mass="309259">MPASQALVDLEAEILEFSGHLETTAGTVETVNDILGTAKDILEIPSDIHKAALRLEKVAKSGGVIAEAFSKIGVLKVVARPFKEVLYEVSDTFKKIDDKAQDLEKKFEPYIEKMEVAEEALDVINETLEDESKATKNLSDRIGLVNDRLNNAKIFVDSSVNTVQAIEIKARLTTLFSEIDTGATIAYNALAPMNNVMALVEKAADDLRNLLDLPDFQLLVDFKDQIQEIEDALGVLAAPLEAVYDAAGAVLDALGSIFGFLLKPLEAVLDAVLEATGIQGLIEDAADYITGLLPDIEILDTIQKALADAMDIEFNVLLNTGILDRLDALLAQLDPAQFLPSVIGPVTDIGENGSDGNDTHLALFHGEGGEYVRPTSGDDLIVGGDFDDTLNGGAGVDYLIGGGGDDTIDGGEGAPGERDVVIYSGYINDYSIVSELGADGLNHGVWYIGDYSMNSTTNDGYDKLIDVEDIVFMDATVPIGDLDTYIRTRSVDGSYGDSPAGYPFGWTDGIYGYYISRTYSDVREIGSAPEGYPDGQYKTGDLLYTSNGVDWVFTGPGFEEIWAGPGKDQITSYANGPISTEMGHPGDILGGEEGDDLFLIGAGSGIYDVVYGGSGVDSIVYQAMKSGLSVFMATGADDALFRPSSVAIDVDFNGRLQSDPNLPRVGVIRDVENINGTDYDDHFWGSAVSNIILGRAGNDQIRGLDGNDILRGGDGNDTLIGDRGDDVMDGGAGYNEFIGGWGSDTITGDESGFNTVIYGISASNTLSALNPSFVDFQTTGPADHDFNFRITVYRSATQGVAWVSKYDESGAFIGEDRLENMTRLVGTTGDDFIQAADGVVVQQIWGGDGNDTIEGGSGAQFANGSSNRLHGDGGDDHLYLGGVENQIYGDEGSDTIHVLAGQNVDRDFLTGGDGSHALAGIDVLNLTETEYSWQIYLNAGSGFGDLVGKSPLSMTAATDHKYIQATAGVNGAVARVPGTNQNGQVVEGVNFELRVPDSNTLTPGGTGRIGEFEVILASNNRDIIAVGSDENAILVQGNGGDDVLFSAQIFADSLFGGEGDDVLGTYNQSLGGDSFQRNYADDKIILLDGGDGDDTLVAGDVREDIIGGVGTDEVTYETGLGGVTIDLETGEASGGYAEGDHLDGIENVIGSVDDDILTGDSGTNVLTGYDGNDTLSGGHGDDVLFGNDGDDVLSGGEGNDQLHGGLGLDTLDGGDGIDTAIFSERQSHPKGGNFLITGLSVGVAVDLANHSAGGEMLWNIENVKGSMGNDTIFGDAGDNVLAGDLGADSINGREGDDVLDGGEGDDTIFGGDGDDWLSGGAGTNHLDGGAGYDTLDYGIVGYAMKIEMVGAGTRAAEATGLATRHAELDWAVWSDTVQEVADPLGRPGEMIQVGTDEVRYTYQLFDHGTDDPSDDTYRREDPITPERLFRLDPTFARTPSDLSPVRFLPDVLLPEQKFSVLKKYVVARDYFSGFELIAGGSGNDTIFGNDESTTFHGGFGADTIFAGGGIDTADFTGSEAGVTVNLTTGGNFRGDAEGDVLNGFEHLSGSQHGDHLTGNSGANVLVGGRGNDTLEGGAGEDTVVFDVASTEVGIGYAPEGFKVVQADGNVILEDDRVSADVEFFRFTDVTLTQAELIARIAQGNDQANTLIGTSQADIIPGRGGDDHIEGRGADDTLDGGAGNDTLLGEDGNDSLIGGTGIDDMFGGLGDDIYVVDDAGDQMTEAQDAGTDTVETAVSVRLSDNVENAILLGSDDIGVTGNDEDNRMTGNSGNNLFQGDTGTDTVVFDIAFADAQFDFSAPNFFLVTSTLGVDRLEDIEFLQFSDQLVDVTSLHESEVPTTSGRLYAGDYFDNDNGVDTSREGGGTQFLYFGTASQGSNRNNQFHFTTEFLAETGRAFYGGQGFQNYSTNNLSWIDTATVNRISVDFQGGNTADVSIDGLDLRLYDLINADWAFFEDSVFNRNDSMIGGYFDDHLLGYAGNDTIMGGQGDKEKYNVATFPYPNTIPTPFHNPGESVTDPAFFVFDGNDTLDGDQGDDLLDGGTGNDRLIGGLGDDQIWGGGDDGNDTMIGGSGNDTLHGGGGIDEAVFDVASTDVSVTVTPDGALIMASLEGTDRIDADVEIFRFSDATLTYAEVAALAIGGGTGNDTLLGTSNNDTIDGGDGDDVIDGRGGYDRLDGGAGNDTLLGGDGRDTLTGGTGIDHFEGGAGNDLYLIEDPAETIYEARNNGYDTVWINKDYVLSENIEELVVKYGGTVNATGNSGDNLMTGFATANNFFGMAGADTLIGYTGTDSLEGGDGNDNLEGGASNDHVHGGAGNDTIDGGTGADHAMGGTGDDIFYIDDALDVVLELPGEGLDTIVSAISKYLPAHVENLILTAEANDYAYGNDLANLLVGDTSNNTLHGGDGDDTIVGGAGYDTATFDADLSQVVIAQGVGGIWVSSTGGVDFVADDVEGLSFANNGSVSYSYAVQLYPARAAGTDLDDTLFGTPLADRLIGRGGSDRIEARAGNDTVEGGAGDDTLFGEAGDDRLRGGSENDSLEGGAGDDLIEGEVGDDHVHGGDGNDTLDGGIGADHAMGGAGDDVYVVNEAGDVVVEATGEGMDSLYTSVTFTLPQNVEALFLMGTSAIDAIGNGAANHLVGNAFDNVLTGGGGADTIDGGIGTDTAVIDATRAQVSVTENGDAIEILLAGVTSVFHEVEFFRFNDMTLSAALATLPPAATAGPDLINGTAGNDSIDALAGNDTVNGLGGHDTLLGGDGNDRLDGGDGNDRLEGGDDGDTLIGGAGDDFLYGGATEADLRDVVYGGDGNDNIDGGYGNDELRGDNGDDTVSGGFGTDTVIGADGNDVLTGGAWSDVLYGNAGNDFLNGGFGYDRMNGGTGADRFFHLGVADHGSDWIQDYTAADGDVLVFGRAATIDQFQVNLIETANAGTAGVEEAFVIYRPTGQILWALVDGGGQDEINIQITGNVFDLL</sequence>
<evidence type="ECO:0000256" key="5">
    <source>
        <dbReference type="ARBA" id="ARBA00022737"/>
    </source>
</evidence>
<dbReference type="GO" id="GO:0005576">
    <property type="term" value="C:extracellular region"/>
    <property type="evidence" value="ECO:0007669"/>
    <property type="project" value="UniProtKB-SubCell"/>
</dbReference>
<dbReference type="SUPFAM" id="SSF51120">
    <property type="entry name" value="beta-Roll"/>
    <property type="match status" value="13"/>
</dbReference>
<evidence type="ECO:0000256" key="3">
    <source>
        <dbReference type="ARBA" id="ARBA00022525"/>
    </source>
</evidence>
<keyword evidence="10" id="KW-1185">Reference proteome</keyword>
<keyword evidence="4" id="KW-0800">Toxin</keyword>
<keyword evidence="7" id="KW-0472">Membrane</keyword>
<evidence type="ECO:0000256" key="7">
    <source>
        <dbReference type="ARBA" id="ARBA00023136"/>
    </source>
</evidence>
<dbReference type="PRINTS" id="PR01488">
    <property type="entry name" value="RTXTOXINA"/>
</dbReference>
<feature type="compositionally biased region" description="Basic and acidic residues" evidence="8">
    <location>
        <begin position="2757"/>
        <end position="2772"/>
    </location>
</feature>
<evidence type="ECO:0000256" key="1">
    <source>
        <dbReference type="ARBA" id="ARBA00004370"/>
    </source>
</evidence>
<organism evidence="9 10">
    <name type="scientific">Thalassovita taeanensis</name>
    <dbReference type="NCBI Taxonomy" id="657014"/>
    <lineage>
        <taxon>Bacteria</taxon>
        <taxon>Pseudomonadati</taxon>
        <taxon>Pseudomonadota</taxon>
        <taxon>Alphaproteobacteria</taxon>
        <taxon>Rhodobacterales</taxon>
        <taxon>Roseobacteraceae</taxon>
        <taxon>Thalassovita</taxon>
    </lineage>
</organism>
<dbReference type="PANTHER" id="PTHR38340">
    <property type="entry name" value="S-LAYER PROTEIN"/>
    <property type="match status" value="1"/>
</dbReference>
<evidence type="ECO:0000313" key="10">
    <source>
        <dbReference type="Proteomes" id="UP000198634"/>
    </source>
</evidence>
<feature type="region of interest" description="Disordered" evidence="8">
    <location>
        <begin position="2295"/>
        <end position="2318"/>
    </location>
</feature>
<evidence type="ECO:0000256" key="4">
    <source>
        <dbReference type="ARBA" id="ARBA00022656"/>
    </source>
</evidence>